<feature type="region of interest" description="Disordered" evidence="1">
    <location>
        <begin position="199"/>
        <end position="231"/>
    </location>
</feature>
<dbReference type="RefSeq" id="XP_782719.3">
    <property type="nucleotide sequence ID" value="XM_777626.4"/>
</dbReference>
<dbReference type="InterPro" id="IPR026321">
    <property type="entry name" value="CC134"/>
</dbReference>
<dbReference type="OMA" id="GIGFCNQ"/>
<evidence type="ECO:0000313" key="3">
    <source>
        <dbReference type="EnsemblMetazoa" id="XP_782719"/>
    </source>
</evidence>
<dbReference type="InParanoid" id="A0A7M7RAV0"/>
<dbReference type="CTD" id="79879"/>
<evidence type="ECO:0000313" key="4">
    <source>
        <dbReference type="Proteomes" id="UP000007110"/>
    </source>
</evidence>
<dbReference type="OrthoDB" id="5854099at2759"/>
<sequence>MKFNEYIVLLSASMWAGAFLQLVEAGKQSAGKSGGDGGSRDDSDDPDLAKYRELFIERRSQHMPALQSLFESYDFEKQHKMVSLLLEKMEQMLVQSRLFLNEQQFLVGDKFPTDQTVKDTLSLILENVAFVCDIVLRLPDITHKILKKKKEWSSILKWAFEFALSTGYYDNSHQTLLHLSSQELNFVKRDENYVNPYSRLNNEDMFDMPPTPKKKEKKQKKRGPRISKKEL</sequence>
<dbReference type="AlphaFoldDB" id="A0A7M7RAV0"/>
<protein>
    <recommendedName>
        <fullName evidence="5">Coiled-coil domain-containing protein 134</fullName>
    </recommendedName>
</protein>
<dbReference type="EnsemblMetazoa" id="XM_777626">
    <property type="protein sequence ID" value="XP_782719"/>
    <property type="gene ID" value="LOC577395"/>
</dbReference>
<dbReference type="PANTHER" id="PTHR14735:SF1">
    <property type="entry name" value="COILED-COIL DOMAIN-CONTAINING PROTEIN 134"/>
    <property type="match status" value="1"/>
</dbReference>
<dbReference type="Proteomes" id="UP000007110">
    <property type="component" value="Unassembled WGS sequence"/>
</dbReference>
<keyword evidence="4" id="KW-1185">Reference proteome</keyword>
<accession>A0A7M7RAV0</accession>
<organism evidence="3 4">
    <name type="scientific">Strongylocentrotus purpuratus</name>
    <name type="common">Purple sea urchin</name>
    <dbReference type="NCBI Taxonomy" id="7668"/>
    <lineage>
        <taxon>Eukaryota</taxon>
        <taxon>Metazoa</taxon>
        <taxon>Echinodermata</taxon>
        <taxon>Eleutherozoa</taxon>
        <taxon>Echinozoa</taxon>
        <taxon>Echinoidea</taxon>
        <taxon>Euechinoidea</taxon>
        <taxon>Echinacea</taxon>
        <taxon>Camarodonta</taxon>
        <taxon>Echinidea</taxon>
        <taxon>Strongylocentrotidae</taxon>
        <taxon>Strongylocentrotus</taxon>
    </lineage>
</organism>
<proteinExistence type="predicted"/>
<dbReference type="Pfam" id="PF15002">
    <property type="entry name" value="ERK-JNK_inhib"/>
    <property type="match status" value="1"/>
</dbReference>
<dbReference type="KEGG" id="spu:577395"/>
<feature type="chain" id="PRO_5029877923" description="Coiled-coil domain-containing protein 134" evidence="2">
    <location>
        <begin position="26"/>
        <end position="231"/>
    </location>
</feature>
<reference evidence="3" key="2">
    <citation type="submission" date="2021-01" db="UniProtKB">
        <authorList>
            <consortium name="EnsemblMetazoa"/>
        </authorList>
    </citation>
    <scope>IDENTIFICATION</scope>
</reference>
<evidence type="ECO:0000256" key="1">
    <source>
        <dbReference type="SAM" id="MobiDB-lite"/>
    </source>
</evidence>
<feature type="compositionally biased region" description="Basic residues" evidence="1">
    <location>
        <begin position="212"/>
        <end position="231"/>
    </location>
</feature>
<reference evidence="4" key="1">
    <citation type="submission" date="2015-02" db="EMBL/GenBank/DDBJ databases">
        <title>Genome sequencing for Strongylocentrotus purpuratus.</title>
        <authorList>
            <person name="Murali S."/>
            <person name="Liu Y."/>
            <person name="Vee V."/>
            <person name="English A."/>
            <person name="Wang M."/>
            <person name="Skinner E."/>
            <person name="Han Y."/>
            <person name="Muzny D.M."/>
            <person name="Worley K.C."/>
            <person name="Gibbs R.A."/>
        </authorList>
    </citation>
    <scope>NUCLEOTIDE SEQUENCE</scope>
</reference>
<dbReference type="GeneID" id="577395"/>
<feature type="signal peptide" evidence="2">
    <location>
        <begin position="1"/>
        <end position="25"/>
    </location>
</feature>
<evidence type="ECO:0000256" key="2">
    <source>
        <dbReference type="SAM" id="SignalP"/>
    </source>
</evidence>
<evidence type="ECO:0008006" key="5">
    <source>
        <dbReference type="Google" id="ProtNLM"/>
    </source>
</evidence>
<name>A0A7M7RAV0_STRPU</name>
<keyword evidence="2" id="KW-0732">Signal</keyword>
<dbReference type="PANTHER" id="PTHR14735">
    <property type="entry name" value="COILED-COIL DOMAIN-CONTAINING PROTEIN 134"/>
    <property type="match status" value="1"/>
</dbReference>